<evidence type="ECO:0000313" key="1">
    <source>
        <dbReference type="EMBL" id="CDW22410.1"/>
    </source>
</evidence>
<dbReference type="EMBL" id="HACA01005049">
    <property type="protein sequence ID" value="CDW22410.1"/>
    <property type="molecule type" value="Transcribed_RNA"/>
</dbReference>
<dbReference type="AlphaFoldDB" id="A0A0K2T9F2"/>
<proteinExistence type="predicted"/>
<reference evidence="1" key="1">
    <citation type="submission" date="2014-05" db="EMBL/GenBank/DDBJ databases">
        <authorList>
            <person name="Chronopoulou M."/>
        </authorList>
    </citation>
    <scope>NUCLEOTIDE SEQUENCE</scope>
    <source>
        <tissue evidence="1">Whole organism</tissue>
    </source>
</reference>
<organism evidence="1">
    <name type="scientific">Lepeophtheirus salmonis</name>
    <name type="common">Salmon louse</name>
    <name type="synonym">Caligus salmonis</name>
    <dbReference type="NCBI Taxonomy" id="72036"/>
    <lineage>
        <taxon>Eukaryota</taxon>
        <taxon>Metazoa</taxon>
        <taxon>Ecdysozoa</taxon>
        <taxon>Arthropoda</taxon>
        <taxon>Crustacea</taxon>
        <taxon>Multicrustacea</taxon>
        <taxon>Hexanauplia</taxon>
        <taxon>Copepoda</taxon>
        <taxon>Siphonostomatoida</taxon>
        <taxon>Caligidae</taxon>
        <taxon>Lepeophtheirus</taxon>
    </lineage>
</organism>
<protein>
    <submittedName>
        <fullName evidence="1">Uncharacterized protein</fullName>
    </submittedName>
</protein>
<name>A0A0K2T9F2_LEPSM</name>
<accession>A0A0K2T9F2</accession>
<sequence>MSALSRTEEIGAPLKRKYCLTHQGPFSLLPKVVFRQLGFFLGHRHMPANSPDLSRIENL</sequence>